<dbReference type="RefSeq" id="WP_076225981.1">
    <property type="nucleotide sequence ID" value="NZ_CP069442.1"/>
</dbReference>
<evidence type="ECO:0000256" key="1">
    <source>
        <dbReference type="SAM" id="SignalP"/>
    </source>
</evidence>
<organism evidence="2 3">
    <name type="scientific">Chromobacterium violaceum</name>
    <dbReference type="NCBI Taxonomy" id="536"/>
    <lineage>
        <taxon>Bacteria</taxon>
        <taxon>Pseudomonadati</taxon>
        <taxon>Pseudomonadota</taxon>
        <taxon>Betaproteobacteria</taxon>
        <taxon>Neisseriales</taxon>
        <taxon>Chromobacteriaceae</taxon>
        <taxon>Chromobacterium</taxon>
    </lineage>
</organism>
<keyword evidence="1" id="KW-0732">Signal</keyword>
<dbReference type="AlphaFoldDB" id="A0AAX2M852"/>
<gene>
    <name evidence="2" type="ORF">NCTC8684_01144</name>
</gene>
<sequence>MALRMGMRRAGRLFGVMALGILLSACASVGNAKLEDVDEPYVKQALSRGEGTKQGMVDLFGQPQRKISFDGDNEIWVYSYRQYKAKLQNLTNVSVLFRGQNNYSKELVLLFDKSGKVRQWKLSASEESVGTGFATQRLPAEN</sequence>
<dbReference type="GeneID" id="66368499"/>
<protein>
    <recommendedName>
        <fullName evidence="4">Lipoprotein SmpA/OmlA domain-containing protein</fullName>
    </recommendedName>
</protein>
<evidence type="ECO:0008006" key="4">
    <source>
        <dbReference type="Google" id="ProtNLM"/>
    </source>
</evidence>
<dbReference type="Proteomes" id="UP000254029">
    <property type="component" value="Unassembled WGS sequence"/>
</dbReference>
<reference evidence="2 3" key="1">
    <citation type="submission" date="2018-06" db="EMBL/GenBank/DDBJ databases">
        <authorList>
            <consortium name="Pathogen Informatics"/>
            <person name="Doyle S."/>
        </authorList>
    </citation>
    <scope>NUCLEOTIDE SEQUENCE [LARGE SCALE GENOMIC DNA]</scope>
    <source>
        <strain evidence="2 3">NCTC8684</strain>
    </source>
</reference>
<evidence type="ECO:0000313" key="2">
    <source>
        <dbReference type="EMBL" id="SUX32071.1"/>
    </source>
</evidence>
<comment type="caution">
    <text evidence="2">The sequence shown here is derived from an EMBL/GenBank/DDBJ whole genome shotgun (WGS) entry which is preliminary data.</text>
</comment>
<proteinExistence type="predicted"/>
<accession>A0AAX2M852</accession>
<evidence type="ECO:0000313" key="3">
    <source>
        <dbReference type="Proteomes" id="UP000254029"/>
    </source>
</evidence>
<feature type="chain" id="PRO_5043724233" description="Lipoprotein SmpA/OmlA domain-containing protein" evidence="1">
    <location>
        <begin position="28"/>
        <end position="142"/>
    </location>
</feature>
<dbReference type="EMBL" id="UIGR01000001">
    <property type="protein sequence ID" value="SUX32071.1"/>
    <property type="molecule type" value="Genomic_DNA"/>
</dbReference>
<name>A0AAX2M852_CHRVL</name>
<dbReference type="PROSITE" id="PS51257">
    <property type="entry name" value="PROKAR_LIPOPROTEIN"/>
    <property type="match status" value="1"/>
</dbReference>
<feature type="signal peptide" evidence="1">
    <location>
        <begin position="1"/>
        <end position="27"/>
    </location>
</feature>